<keyword evidence="4" id="KW-1185">Reference proteome</keyword>
<evidence type="ECO:0000313" key="4">
    <source>
        <dbReference type="Proteomes" id="UP000593601"/>
    </source>
</evidence>
<protein>
    <recommendedName>
        <fullName evidence="5">DNA methylase</fullName>
    </recommendedName>
</protein>
<evidence type="ECO:0000256" key="2">
    <source>
        <dbReference type="SAM" id="MobiDB-lite"/>
    </source>
</evidence>
<evidence type="ECO:0008006" key="5">
    <source>
        <dbReference type="Google" id="ProtNLM"/>
    </source>
</evidence>
<proteinExistence type="predicted"/>
<evidence type="ECO:0000256" key="1">
    <source>
        <dbReference type="SAM" id="Coils"/>
    </source>
</evidence>
<dbReference type="KEGG" id="bliq:INP51_11145"/>
<feature type="coiled-coil region" evidence="1">
    <location>
        <begin position="182"/>
        <end position="209"/>
    </location>
</feature>
<dbReference type="EMBL" id="CP063304">
    <property type="protein sequence ID" value="QOV18560.1"/>
    <property type="molecule type" value="Genomic_DNA"/>
</dbReference>
<dbReference type="Proteomes" id="UP000593601">
    <property type="component" value="Chromosome"/>
</dbReference>
<evidence type="ECO:0000313" key="3">
    <source>
        <dbReference type="EMBL" id="QOV18560.1"/>
    </source>
</evidence>
<name>A0A7M2RGV0_9FIRM</name>
<accession>A0A7M2RGV0</accession>
<sequence length="282" mass="31734">MTSKSPVRSCEDVDEAALNYAEIKALCAGNPKIKEKMDLDIEVSRLKLLKASHQSNQYRMEDSLLTYFPENIEKNKGFIKGFEQDLKTLEKNMPDEGAFLPMIIKGDTLTDRDNAGAALLEACKEVKGKDPMEIGSYRGFTIHLSYDGFYNEFQLTLKGAMSHTAKLGMDSRGNLTRIDNALASMSDRLKAVADQLDNLYKQREAAKSEVGKPFLQEQELKDKVSRLSVLDAELNMSVSKQQKQADRRVSKGGRPSVLDNLKQSPQAIREGKEKQNKYMEVR</sequence>
<reference evidence="3 4" key="1">
    <citation type="submission" date="2020-10" db="EMBL/GenBank/DDBJ databases">
        <title>Blautia liquoris sp.nov., isolated from the mud in a fermentation cellar used for the production of Chinese strong-flavoured liquor.</title>
        <authorList>
            <person name="Lu L."/>
        </authorList>
    </citation>
    <scope>NUCLEOTIDE SEQUENCE [LARGE SCALE GENOMIC DNA]</scope>
    <source>
        <strain evidence="3 4">LZLJ-3</strain>
    </source>
</reference>
<keyword evidence="1" id="KW-0175">Coiled coil</keyword>
<feature type="compositionally biased region" description="Basic and acidic residues" evidence="2">
    <location>
        <begin position="269"/>
        <end position="282"/>
    </location>
</feature>
<organism evidence="3 4">
    <name type="scientific">Blautia liquoris</name>
    <dbReference type="NCBI Taxonomy" id="2779518"/>
    <lineage>
        <taxon>Bacteria</taxon>
        <taxon>Bacillati</taxon>
        <taxon>Bacillota</taxon>
        <taxon>Clostridia</taxon>
        <taxon>Lachnospirales</taxon>
        <taxon>Lachnospiraceae</taxon>
        <taxon>Blautia</taxon>
    </lineage>
</organism>
<dbReference type="AlphaFoldDB" id="A0A7M2RGV0"/>
<feature type="region of interest" description="Disordered" evidence="2">
    <location>
        <begin position="238"/>
        <end position="282"/>
    </location>
</feature>
<gene>
    <name evidence="3" type="ORF">INP51_11145</name>
</gene>